<dbReference type="GeneID" id="117649887"/>
<evidence type="ECO:0000259" key="3">
    <source>
        <dbReference type="PROSITE" id="PS50157"/>
    </source>
</evidence>
<keyword evidence="1" id="KW-0479">Metal-binding</keyword>
<evidence type="ECO:0000256" key="2">
    <source>
        <dbReference type="SAM" id="MobiDB-lite"/>
    </source>
</evidence>
<keyword evidence="1" id="KW-0862">Zinc</keyword>
<dbReference type="KEGG" id="tpal:117649887"/>
<keyword evidence="1" id="KW-0863">Zinc-finger</keyword>
<dbReference type="OrthoDB" id="7699017at2759"/>
<sequence>MGLDGILFHCHYCQHTSVSFKLHLSHRDCHRHINNNKYFCGVNRCEKVFNRESVLRKHILRHHALKVSQLEAKRLPPTAFRGKYICSVGTCKKEFDVYKGFLSHLNFHLSQSAIVECPYTECFKKYKNKKSFSSHLSRSHRSAPPGQCGQDSSSADAAEDLSDYLITEDIPENCFVDQGSAKSGNEEHLLLQNLAHFFMKLEYHHLVPETVIQYVYGEMSHVFSQGLAHLDKEIRRQMEHHNIPSEKIQLIMSSALKNDPFSKTLCDDLRSDYMRKEFYKKTFPFVQPEKIEYVRTFKNKRGELIKRDVFFYYISIEETLRACFLDKSLNLKLEPAVVRTDDIISDVTDGLVFLEKGSSSRIRWLCLVALCKEKDFVHEVVYGRIVKDLKVLERDGMYVEGVGNVKVGLTYIAGDNLGSHQLGGFVCNFSSAKYFCRFCHIEKEIFHSKYGETVEFELRTVESYEECLRLGKSKKYGHKGVKFDSEFNELEYFHACKPGLSSCVGHDYMEGCIAFDLKLFIDYFISESWFTLHELNEAIDNFDYSKEEKRDKPPPVQEEAERVKGGAWQVWTLLRLFPLIMQNFILDDTNKVWQALMLLSEITEIVCAPGIHKSILPYLHCIIIEYLTVRKALFPEVPLRPKHHFMSHTVLNYLFFGPLLKCWTMRYESKHSYFKRIARVVRCFKNILFTFAMKHELLQCYLRSGADLRCDVAAAETSRLFISNYSKNIRDAITATVVSPGDLEESKIVMSVMLALEESP</sequence>
<feature type="domain" description="C2H2-type" evidence="3">
    <location>
        <begin position="38"/>
        <end position="67"/>
    </location>
</feature>
<dbReference type="InParanoid" id="A0A6P8ZUI6"/>
<proteinExistence type="predicted"/>
<name>A0A6P8ZUI6_THRPL</name>
<accession>A0A6P8ZUI6</accession>
<keyword evidence="4" id="KW-1185">Reference proteome</keyword>
<reference evidence="5" key="1">
    <citation type="submission" date="2025-08" db="UniProtKB">
        <authorList>
            <consortium name="RefSeq"/>
        </authorList>
    </citation>
    <scope>IDENTIFICATION</scope>
    <source>
        <tissue evidence="5">Total insect</tissue>
    </source>
</reference>
<protein>
    <submittedName>
        <fullName evidence="5">Uncharacterized protein LOC117649887</fullName>
    </submittedName>
</protein>
<dbReference type="PROSITE" id="PS00028">
    <property type="entry name" value="ZINC_FINGER_C2H2_1"/>
    <property type="match status" value="3"/>
</dbReference>
<organism evidence="5">
    <name type="scientific">Thrips palmi</name>
    <name type="common">Melon thrips</name>
    <dbReference type="NCBI Taxonomy" id="161013"/>
    <lineage>
        <taxon>Eukaryota</taxon>
        <taxon>Metazoa</taxon>
        <taxon>Ecdysozoa</taxon>
        <taxon>Arthropoda</taxon>
        <taxon>Hexapoda</taxon>
        <taxon>Insecta</taxon>
        <taxon>Pterygota</taxon>
        <taxon>Neoptera</taxon>
        <taxon>Paraneoptera</taxon>
        <taxon>Thysanoptera</taxon>
        <taxon>Terebrantia</taxon>
        <taxon>Thripoidea</taxon>
        <taxon>Thripidae</taxon>
        <taxon>Thrips</taxon>
    </lineage>
</organism>
<feature type="region of interest" description="Disordered" evidence="2">
    <location>
        <begin position="135"/>
        <end position="155"/>
    </location>
</feature>
<feature type="domain" description="C2H2-type" evidence="3">
    <location>
        <begin position="115"/>
        <end position="145"/>
    </location>
</feature>
<gene>
    <name evidence="5" type="primary">LOC117649887</name>
</gene>
<evidence type="ECO:0000313" key="5">
    <source>
        <dbReference type="RefSeq" id="XP_034248962.1"/>
    </source>
</evidence>
<dbReference type="RefSeq" id="XP_034248962.1">
    <property type="nucleotide sequence ID" value="XM_034393071.1"/>
</dbReference>
<feature type="domain" description="C2H2-type" evidence="3">
    <location>
        <begin position="84"/>
        <end position="113"/>
    </location>
</feature>
<dbReference type="Proteomes" id="UP000515158">
    <property type="component" value="Unplaced"/>
</dbReference>
<evidence type="ECO:0000313" key="4">
    <source>
        <dbReference type="Proteomes" id="UP000515158"/>
    </source>
</evidence>
<dbReference type="InterPro" id="IPR013087">
    <property type="entry name" value="Znf_C2H2_type"/>
</dbReference>
<dbReference type="PROSITE" id="PS50157">
    <property type="entry name" value="ZINC_FINGER_C2H2_2"/>
    <property type="match status" value="3"/>
</dbReference>
<dbReference type="GO" id="GO:0008270">
    <property type="term" value="F:zinc ion binding"/>
    <property type="evidence" value="ECO:0007669"/>
    <property type="project" value="UniProtKB-KW"/>
</dbReference>
<dbReference type="AlphaFoldDB" id="A0A6P8ZUI6"/>
<evidence type="ECO:0000256" key="1">
    <source>
        <dbReference type="PROSITE-ProRule" id="PRU00042"/>
    </source>
</evidence>
<dbReference type="SMART" id="SM00355">
    <property type="entry name" value="ZnF_C2H2"/>
    <property type="match status" value="4"/>
</dbReference>